<reference evidence="1" key="1">
    <citation type="submission" date="2022-11" db="EMBL/GenBank/DDBJ databases">
        <title>Methylomonas rapida sp. nov., Carotenoid-Producing Obligate Methanotrophs with High Growth Characteristics and Biotechnological Potential.</title>
        <authorList>
            <person name="Tikhonova E.N."/>
            <person name="Suleimanov R.Z."/>
            <person name="Miroshnikov K."/>
            <person name="Oshkin I.Y."/>
            <person name="Belova S.E."/>
            <person name="Danilova O.V."/>
            <person name="Ashikhmin A."/>
            <person name="Konopkin A."/>
            <person name="But S.Y."/>
            <person name="Khmelenina V.N."/>
            <person name="Kuznetsov N."/>
            <person name="Pimenov N.V."/>
            <person name="Dedysh S.N."/>
        </authorList>
    </citation>
    <scope>NUCLEOTIDE SEQUENCE</scope>
    <source>
        <strain evidence="1">MP1</strain>
    </source>
</reference>
<gene>
    <name evidence="1" type="ORF">NM686_020305</name>
</gene>
<protein>
    <submittedName>
        <fullName evidence="1">DUF484 family protein</fullName>
    </submittedName>
</protein>
<accession>A0ABY7GI49</accession>
<dbReference type="RefSeq" id="WP_255189628.1">
    <property type="nucleotide sequence ID" value="NZ_CP113517.1"/>
</dbReference>
<name>A0ABY7GI49_9GAMM</name>
<evidence type="ECO:0000313" key="1">
    <source>
        <dbReference type="EMBL" id="WAR44657.1"/>
    </source>
</evidence>
<evidence type="ECO:0000313" key="2">
    <source>
        <dbReference type="Proteomes" id="UP001162780"/>
    </source>
</evidence>
<organism evidence="1 2">
    <name type="scientific">Methylomonas rapida</name>
    <dbReference type="NCBI Taxonomy" id="2963939"/>
    <lineage>
        <taxon>Bacteria</taxon>
        <taxon>Pseudomonadati</taxon>
        <taxon>Pseudomonadota</taxon>
        <taxon>Gammaproteobacteria</taxon>
        <taxon>Methylococcales</taxon>
        <taxon>Methylococcaceae</taxon>
        <taxon>Methylomonas</taxon>
    </lineage>
</organism>
<dbReference type="Pfam" id="PF04340">
    <property type="entry name" value="DUF484"/>
    <property type="match status" value="1"/>
</dbReference>
<proteinExistence type="predicted"/>
<dbReference type="InterPro" id="IPR029016">
    <property type="entry name" value="GAF-like_dom_sf"/>
</dbReference>
<dbReference type="InterPro" id="IPR007435">
    <property type="entry name" value="DUF484"/>
</dbReference>
<dbReference type="EMBL" id="CP113517">
    <property type="protein sequence ID" value="WAR44657.1"/>
    <property type="molecule type" value="Genomic_DNA"/>
</dbReference>
<sequence>MSDQQQTQLDDDQVAAYLQLHPDFFQDHLDLLERMHIPHPSGNAISLISKQLELFRTKHQEQENQLNALIDIARENDAAFNRMHELTLAMLEANSLEDAIANLSEVLAECFLTDFVAVKIIMPISESPISNLFVEPNAPGLQHFSNILQENQPKCGRPTLAQAQFLFGEAANEVKSCAILPMVFTQLDGLLAIGSRDEGRFHYSMGSLFLTQMSEIIGTRFISLLRHLE</sequence>
<dbReference type="Proteomes" id="UP001162780">
    <property type="component" value="Chromosome"/>
</dbReference>
<dbReference type="PANTHER" id="PTHR38765:SF1">
    <property type="entry name" value="DUF484 DOMAIN-CONTAINING PROTEIN"/>
    <property type="match status" value="1"/>
</dbReference>
<keyword evidence="2" id="KW-1185">Reference proteome</keyword>
<dbReference type="Gene3D" id="3.30.450.40">
    <property type="match status" value="1"/>
</dbReference>
<dbReference type="PANTHER" id="PTHR38765">
    <property type="entry name" value="DUF484 DOMAIN-CONTAINING PROTEIN"/>
    <property type="match status" value="1"/>
</dbReference>